<evidence type="ECO:0000313" key="3">
    <source>
        <dbReference type="Proteomes" id="UP000679307"/>
    </source>
</evidence>
<dbReference type="InterPro" id="IPR029058">
    <property type="entry name" value="AB_hydrolase_fold"/>
</dbReference>
<keyword evidence="3" id="KW-1185">Reference proteome</keyword>
<evidence type="ECO:0000259" key="1">
    <source>
        <dbReference type="Pfam" id="PF07819"/>
    </source>
</evidence>
<dbReference type="Pfam" id="PF07819">
    <property type="entry name" value="PGAP1"/>
    <property type="match status" value="1"/>
</dbReference>
<dbReference type="GO" id="GO:0004806">
    <property type="term" value="F:triacylglycerol lipase activity"/>
    <property type="evidence" value="ECO:0007669"/>
    <property type="project" value="UniProtKB-EC"/>
</dbReference>
<dbReference type="Gene3D" id="3.40.50.1820">
    <property type="entry name" value="alpha/beta hydrolase"/>
    <property type="match status" value="1"/>
</dbReference>
<dbReference type="RefSeq" id="WP_214056431.1">
    <property type="nucleotide sequence ID" value="NZ_BAAAHS010000015.1"/>
</dbReference>
<organism evidence="2 3">
    <name type="scientific">Nocardioides aquaticus</name>
    <dbReference type="NCBI Taxonomy" id="160826"/>
    <lineage>
        <taxon>Bacteria</taxon>
        <taxon>Bacillati</taxon>
        <taxon>Actinomycetota</taxon>
        <taxon>Actinomycetes</taxon>
        <taxon>Propionibacteriales</taxon>
        <taxon>Nocardioidaceae</taxon>
        <taxon>Nocardioides</taxon>
    </lineage>
</organism>
<reference evidence="2 3" key="1">
    <citation type="submission" date="2021-05" db="EMBL/GenBank/DDBJ databases">
        <title>Complete genome of Nocardioides aquaticus KCTC 9944T isolated from meromictic and hypersaline Ekho Lake, Antarctica.</title>
        <authorList>
            <person name="Hwang K."/>
            <person name="Kim K.M."/>
            <person name="Choe H."/>
        </authorList>
    </citation>
    <scope>NUCLEOTIDE SEQUENCE [LARGE SCALE GENOMIC DNA]</scope>
    <source>
        <strain evidence="2 3">KCTC 9944</strain>
    </source>
</reference>
<dbReference type="Proteomes" id="UP000679307">
    <property type="component" value="Chromosome"/>
</dbReference>
<name>A0ABX8EKC1_9ACTN</name>
<dbReference type="InterPro" id="IPR012908">
    <property type="entry name" value="PGAP1-ab_dom-like"/>
</dbReference>
<keyword evidence="2" id="KW-0378">Hydrolase</keyword>
<evidence type="ECO:0000313" key="2">
    <source>
        <dbReference type="EMBL" id="QVT80979.1"/>
    </source>
</evidence>
<accession>A0ABX8EKC1</accession>
<gene>
    <name evidence="2" type="primary">lip_2</name>
    <name evidence="2" type="ORF">ENKNEFLB_03380</name>
</gene>
<dbReference type="SUPFAM" id="SSF53474">
    <property type="entry name" value="alpha/beta-Hydrolases"/>
    <property type="match status" value="1"/>
</dbReference>
<feature type="domain" description="GPI inositol-deacylase PGAP1-like alpha/beta" evidence="1">
    <location>
        <begin position="222"/>
        <end position="275"/>
    </location>
</feature>
<sequence length="402" mass="42256">MTSVAPAPGASVLDALSLLAQVADELVVRSARDTHLAIADRAHRVTRRATFGVSAVPEVAHRGIASAVYAGLGAGLRATSVGLDRLAATGAGPRLEDHPRGRFVSSAVNGLIGDRLLQERPQLAIPLAVRVHHRDVEPDPVPLAAAFPEATGDLVFFLHGLCESEEAWGLHRASVGTTYGEAVTARGWTPVFLRLNSGLPLRENGVALAALMQRVVDAWPVPVRRVVLVGHSMGGLVVRAAGAVAPAPPDSGRAWAELVSDVVTLGTPHLGAPVAWGVGHGSRGLGLLPETAAFGRILDWRSQGVHDLVAGLTSDVPPWPHARYHLVAATLTREQRHPVGDLVGDVLVRPRSAYGRDRRGAELFPGADVLHVGGTDHFGLLNHPDVHAALGRWLDAAEVGRG</sequence>
<dbReference type="EC" id="3.1.1.3" evidence="2"/>
<protein>
    <submittedName>
        <fullName evidence="2">Triacylglycerol lipase</fullName>
        <ecNumber evidence="2">3.1.1.3</ecNumber>
    </submittedName>
</protein>
<dbReference type="EMBL" id="CP075371">
    <property type="protein sequence ID" value="QVT80979.1"/>
    <property type="molecule type" value="Genomic_DNA"/>
</dbReference>
<proteinExistence type="predicted"/>